<dbReference type="InterPro" id="IPR036779">
    <property type="entry name" value="LysM_dom_sf"/>
</dbReference>
<dbReference type="SMART" id="SM00257">
    <property type="entry name" value="LysM"/>
    <property type="match status" value="2"/>
</dbReference>
<dbReference type="Pfam" id="PF01476">
    <property type="entry name" value="LysM"/>
    <property type="match status" value="1"/>
</dbReference>
<feature type="compositionally biased region" description="Basic and acidic residues" evidence="1">
    <location>
        <begin position="276"/>
        <end position="294"/>
    </location>
</feature>
<dbReference type="Gene3D" id="3.10.350.10">
    <property type="entry name" value="LysM domain"/>
    <property type="match status" value="2"/>
</dbReference>
<organism evidence="3">
    <name type="scientific">anaerobic digester metagenome</name>
    <dbReference type="NCBI Taxonomy" id="1263854"/>
    <lineage>
        <taxon>unclassified sequences</taxon>
        <taxon>metagenomes</taxon>
        <taxon>ecological metagenomes</taxon>
    </lineage>
</organism>
<gene>
    <name evidence="3" type="ORF">SCFA_30079</name>
</gene>
<feature type="compositionally biased region" description="Low complexity" evidence="1">
    <location>
        <begin position="262"/>
        <end position="272"/>
    </location>
</feature>
<reference evidence="3" key="1">
    <citation type="submission" date="2019-03" db="EMBL/GenBank/DDBJ databases">
        <authorList>
            <person name="Hao L."/>
        </authorList>
    </citation>
    <scope>NUCLEOTIDE SEQUENCE</scope>
</reference>
<evidence type="ECO:0000256" key="1">
    <source>
        <dbReference type="SAM" id="MobiDB-lite"/>
    </source>
</evidence>
<dbReference type="EMBL" id="CAADRM010000092">
    <property type="protein sequence ID" value="VFU14567.1"/>
    <property type="molecule type" value="Genomic_DNA"/>
</dbReference>
<feature type="region of interest" description="Disordered" evidence="1">
    <location>
        <begin position="214"/>
        <end position="382"/>
    </location>
</feature>
<evidence type="ECO:0000313" key="3">
    <source>
        <dbReference type="EMBL" id="VFU14567.1"/>
    </source>
</evidence>
<feature type="compositionally biased region" description="Basic and acidic residues" evidence="1">
    <location>
        <begin position="330"/>
        <end position="344"/>
    </location>
</feature>
<dbReference type="AlphaFoldDB" id="A0A485M024"/>
<protein>
    <submittedName>
        <fullName evidence="3">LysM domain/BON superfamily protein</fullName>
    </submittedName>
</protein>
<dbReference type="CDD" id="cd00118">
    <property type="entry name" value="LysM"/>
    <property type="match status" value="1"/>
</dbReference>
<dbReference type="PROSITE" id="PS51782">
    <property type="entry name" value="LYSM"/>
    <property type="match status" value="1"/>
</dbReference>
<feature type="compositionally biased region" description="Basic and acidic residues" evidence="1">
    <location>
        <begin position="217"/>
        <end position="227"/>
    </location>
</feature>
<evidence type="ECO:0000259" key="2">
    <source>
        <dbReference type="PROSITE" id="PS51782"/>
    </source>
</evidence>
<feature type="compositionally biased region" description="Gly residues" evidence="1">
    <location>
        <begin position="346"/>
        <end position="355"/>
    </location>
</feature>
<proteinExistence type="predicted"/>
<feature type="domain" description="LysM" evidence="2">
    <location>
        <begin position="39"/>
        <end position="92"/>
    </location>
</feature>
<accession>A0A485M024</accession>
<name>A0A485M024_9ZZZZ</name>
<dbReference type="InterPro" id="IPR018392">
    <property type="entry name" value="LysM"/>
</dbReference>
<sequence length="701" mass="77452">MFRSGILLLMCIVLLPWQAGAEEITLVKRARRADPAEFTSYTVQPGDTLWKILVQTRNARYNDFPYLYKKFRELNPEITDLNHIISGRRIRIPNIPKGREEFSVQATPEDVYVIKKGQHLAMILRQVYGLPDHLIFNEYLNLIKELNPEIENLDLVEAGQRVRIPQIKQVVDATREAALAREAAEAAASGNGKKPDQLLRELIEQKVHELTLQQKAAEQEKQEDQRSRAQAPDDQAAAVSILESLRRQRTAPPKIDKDEKPVQVSVAPAAPATEKAVPREKIDPPKKDRAEVAAKPKPAPKPKPIQKTKPAPAPSRQEVSAPSEKYSPAPEEKAGEKPDIEKTDGVSGGLAGEGGPPVTSELNGGEGQEKASPDAQPKQSAISRIVKNTLLPALTRMGGRQKDEGTYFMPMAGGSSVSIDTGEIPVIELDTGMRVILDMNSRISPEVKDILEQAFPTCRIISGPHEGLESLMDRVLNVSGYFSVNKDAGPLLVGEDEKIRFSGKWIVYKDFSRQNVFVINLLDEADQQTPDPIRSYASRFGIDLIEMGGKPWVPKGAASETALIELGHSYRKLLDLLGKPYELDKELELVSLEALRIAYEAPLLYNRNIILTEELPDKTMSELLAKKGYTVVDASSEAFETVLDTLGIEHQGPPVKTVVAEKRTELELPAVKVGEVVVLLGVLDTDIARYLASTGMKIAVW</sequence>